<reference evidence="2" key="1">
    <citation type="submission" date="2014-05" db="EMBL/GenBank/DDBJ databases">
        <title>The transcriptome of the halophilic microalga Tetraselmis sp. GSL018 isolated from the Great Salt Lake, Utah.</title>
        <authorList>
            <person name="Jinkerson R.E."/>
            <person name="D'Adamo S."/>
            <person name="Posewitz M.C."/>
        </authorList>
    </citation>
    <scope>NUCLEOTIDE SEQUENCE</scope>
    <source>
        <strain evidence="2">GSL018</strain>
    </source>
</reference>
<gene>
    <name evidence="2" type="ORF">TSPGSL018_18531</name>
</gene>
<sequence length="151" mass="15900">MVGGKRKCELGTGCPYQHEYQHQLEYSHEQPSPKSIAAAKRKASFQGAGKRLGVTCEGPRALRSLSGNTQSRGVQKKRRPPAKKAAAAAALSRAAALKPEIPNTMQGAAPRTATDGCAGCTQVPVQADRDRSSGAPRSPSNYSDVIDLTGL</sequence>
<evidence type="ECO:0000256" key="1">
    <source>
        <dbReference type="SAM" id="MobiDB-lite"/>
    </source>
</evidence>
<accession>A0A061S2T9</accession>
<name>A0A061S2T9_9CHLO</name>
<dbReference type="EMBL" id="GBEZ01008448">
    <property type="protein sequence ID" value="JAC77091.1"/>
    <property type="molecule type" value="Transcribed_RNA"/>
</dbReference>
<protein>
    <submittedName>
        <fullName evidence="2">Uncharacterized protein</fullName>
    </submittedName>
</protein>
<evidence type="ECO:0000313" key="2">
    <source>
        <dbReference type="EMBL" id="JAC77091.1"/>
    </source>
</evidence>
<organism evidence="2">
    <name type="scientific">Tetraselmis sp. GSL018</name>
    <dbReference type="NCBI Taxonomy" id="582737"/>
    <lineage>
        <taxon>Eukaryota</taxon>
        <taxon>Viridiplantae</taxon>
        <taxon>Chlorophyta</taxon>
        <taxon>core chlorophytes</taxon>
        <taxon>Chlorodendrophyceae</taxon>
        <taxon>Chlorodendrales</taxon>
        <taxon>Chlorodendraceae</taxon>
        <taxon>Tetraselmis</taxon>
    </lineage>
</organism>
<proteinExistence type="predicted"/>
<feature type="region of interest" description="Disordered" evidence="1">
    <location>
        <begin position="58"/>
        <end position="151"/>
    </location>
</feature>
<feature type="compositionally biased region" description="Low complexity" evidence="1">
    <location>
        <begin position="83"/>
        <end position="99"/>
    </location>
</feature>
<dbReference type="AlphaFoldDB" id="A0A061S2T9"/>